<feature type="domain" description="ABC-2 type transporter transmembrane" evidence="7">
    <location>
        <begin position="19"/>
        <end position="417"/>
    </location>
</feature>
<name>A0A953HTY3_9BACT</name>
<dbReference type="PANTHER" id="PTHR30294">
    <property type="entry name" value="MEMBRANE COMPONENT OF ABC TRANSPORTER YHHJ-RELATED"/>
    <property type="match status" value="1"/>
</dbReference>
<feature type="transmembrane region" description="Helical" evidence="6">
    <location>
        <begin position="344"/>
        <end position="364"/>
    </location>
</feature>
<organism evidence="8 9">
    <name type="scientific">Membranihabitans marinus</name>
    <dbReference type="NCBI Taxonomy" id="1227546"/>
    <lineage>
        <taxon>Bacteria</taxon>
        <taxon>Pseudomonadati</taxon>
        <taxon>Bacteroidota</taxon>
        <taxon>Saprospiria</taxon>
        <taxon>Saprospirales</taxon>
        <taxon>Saprospiraceae</taxon>
        <taxon>Membranihabitans</taxon>
    </lineage>
</organism>
<keyword evidence="3 6" id="KW-0812">Transmembrane</keyword>
<evidence type="ECO:0000256" key="6">
    <source>
        <dbReference type="SAM" id="Phobius"/>
    </source>
</evidence>
<evidence type="ECO:0000313" key="8">
    <source>
        <dbReference type="EMBL" id="MBY5957828.1"/>
    </source>
</evidence>
<evidence type="ECO:0000256" key="3">
    <source>
        <dbReference type="ARBA" id="ARBA00022692"/>
    </source>
</evidence>
<reference evidence="8" key="1">
    <citation type="submission" date="2021-06" db="EMBL/GenBank/DDBJ databases">
        <title>44 bacteria genomes isolated from Dapeng, Shenzhen.</title>
        <authorList>
            <person name="Zheng W."/>
            <person name="Yu S."/>
            <person name="Huang Y."/>
        </authorList>
    </citation>
    <scope>NUCLEOTIDE SEQUENCE</scope>
    <source>
        <strain evidence="8">DP5N28-2</strain>
    </source>
</reference>
<comment type="subcellular location">
    <subcellularLocation>
        <location evidence="1">Cell membrane</location>
        <topology evidence="1">Multi-pass membrane protein</topology>
    </subcellularLocation>
</comment>
<dbReference type="PANTHER" id="PTHR30294:SF29">
    <property type="entry name" value="MULTIDRUG ABC TRANSPORTER PERMEASE YBHS-RELATED"/>
    <property type="match status" value="1"/>
</dbReference>
<feature type="transmembrane region" description="Helical" evidence="6">
    <location>
        <begin position="306"/>
        <end position="324"/>
    </location>
</feature>
<evidence type="ECO:0000259" key="7">
    <source>
        <dbReference type="Pfam" id="PF12698"/>
    </source>
</evidence>
<comment type="caution">
    <text evidence="8">The sequence shown here is derived from an EMBL/GenBank/DDBJ whole genome shotgun (WGS) entry which is preliminary data.</text>
</comment>
<feature type="transmembrane region" description="Helical" evidence="6">
    <location>
        <begin position="21"/>
        <end position="45"/>
    </location>
</feature>
<evidence type="ECO:0000256" key="5">
    <source>
        <dbReference type="ARBA" id="ARBA00023136"/>
    </source>
</evidence>
<dbReference type="EMBL" id="JAHVHU010000006">
    <property type="protein sequence ID" value="MBY5957828.1"/>
    <property type="molecule type" value="Genomic_DNA"/>
</dbReference>
<keyword evidence="4 6" id="KW-1133">Transmembrane helix</keyword>
<keyword evidence="5 6" id="KW-0472">Membrane</keyword>
<accession>A0A953HTY3</accession>
<dbReference type="GO" id="GO:0140359">
    <property type="term" value="F:ABC-type transporter activity"/>
    <property type="evidence" value="ECO:0007669"/>
    <property type="project" value="InterPro"/>
</dbReference>
<keyword evidence="9" id="KW-1185">Reference proteome</keyword>
<evidence type="ECO:0000256" key="1">
    <source>
        <dbReference type="ARBA" id="ARBA00004651"/>
    </source>
</evidence>
<keyword evidence="2" id="KW-1003">Cell membrane</keyword>
<gene>
    <name evidence="8" type="ORF">KUV50_06790</name>
</gene>
<dbReference type="Pfam" id="PF12698">
    <property type="entry name" value="ABC2_membrane_3"/>
    <property type="match status" value="1"/>
</dbReference>
<protein>
    <submittedName>
        <fullName evidence="8">ABC transporter permease</fullName>
    </submittedName>
</protein>
<dbReference type="InterPro" id="IPR013525">
    <property type="entry name" value="ABC2_TM"/>
</dbReference>
<dbReference type="InterPro" id="IPR051449">
    <property type="entry name" value="ABC-2_transporter_component"/>
</dbReference>
<feature type="transmembrane region" description="Helical" evidence="6">
    <location>
        <begin position="396"/>
        <end position="421"/>
    </location>
</feature>
<feature type="transmembrane region" description="Helical" evidence="6">
    <location>
        <begin position="181"/>
        <end position="203"/>
    </location>
</feature>
<dbReference type="GO" id="GO:0005886">
    <property type="term" value="C:plasma membrane"/>
    <property type="evidence" value="ECO:0007669"/>
    <property type="project" value="UniProtKB-SubCell"/>
</dbReference>
<dbReference type="Gene3D" id="3.40.190.10">
    <property type="entry name" value="Periplasmic binding protein-like II"/>
    <property type="match status" value="1"/>
</dbReference>
<dbReference type="Proteomes" id="UP000753961">
    <property type="component" value="Unassembled WGS sequence"/>
</dbReference>
<proteinExistence type="predicted"/>
<evidence type="ECO:0000256" key="2">
    <source>
        <dbReference type="ARBA" id="ARBA00022475"/>
    </source>
</evidence>
<dbReference type="RefSeq" id="WP_222579349.1">
    <property type="nucleotide sequence ID" value="NZ_JAHVHU010000006.1"/>
</dbReference>
<dbReference type="AlphaFoldDB" id="A0A953HTY3"/>
<sequence>MRKILLIARREFLIRVKNRKFWLMTLLGPILLAVFMVVVGFIFAYSGDDEKQVVIVDEANLFEGTLKDQANFYFTFSSESLENLRKIEEPDFDGILFIPANEDLNRSEVTFNFYTSKNLNLDQLSSLKSIIQSEIREHKLKMLNVTEDQLNALSTRVTIQSEDIDPASSASETSTVKSSEFSSYLGAGIGMLMGFIMYMLVFINGSMVMRSVMEEKTNRIVEVVISSVKPFELMLGKIFGVGLIGIIQFLSWAILIPVIVLLGNLVFGFETDIQTLESMNAAGSISPDDMEYMVYQFMKEIDQVPWFKIISLFILFFIGGYLIYSSLFAAVGSAIGDDMQDSQSLVLPITIPVIMAFYIMLTTLRVPDSTLAVWSSIFPLFSPIVMPARLAFDPPWWQIILSLVLLIATVVALVWVSGRIYRVGILMYGKKASFKELGKWIFRKDI</sequence>
<evidence type="ECO:0000256" key="4">
    <source>
        <dbReference type="ARBA" id="ARBA00022989"/>
    </source>
</evidence>
<dbReference type="SUPFAM" id="SSF53850">
    <property type="entry name" value="Periplasmic binding protein-like II"/>
    <property type="match status" value="1"/>
</dbReference>
<feature type="transmembrane region" description="Helical" evidence="6">
    <location>
        <begin position="250"/>
        <end position="269"/>
    </location>
</feature>
<evidence type="ECO:0000313" key="9">
    <source>
        <dbReference type="Proteomes" id="UP000753961"/>
    </source>
</evidence>